<protein>
    <submittedName>
        <fullName evidence="1">Uncharacterized protein</fullName>
    </submittedName>
</protein>
<organism evidence="1">
    <name type="scientific">bioreactor metagenome</name>
    <dbReference type="NCBI Taxonomy" id="1076179"/>
    <lineage>
        <taxon>unclassified sequences</taxon>
        <taxon>metagenomes</taxon>
        <taxon>ecological metagenomes</taxon>
    </lineage>
</organism>
<proteinExistence type="predicted"/>
<accession>A0A645IZ19</accession>
<dbReference type="EMBL" id="VSSQ01127307">
    <property type="protein sequence ID" value="MPN56685.1"/>
    <property type="molecule type" value="Genomic_DNA"/>
</dbReference>
<gene>
    <name evidence="1" type="ORF">SDC9_204375</name>
</gene>
<name>A0A645IZ19_9ZZZZ</name>
<comment type="caution">
    <text evidence="1">The sequence shown here is derived from an EMBL/GenBank/DDBJ whole genome shotgun (WGS) entry which is preliminary data.</text>
</comment>
<evidence type="ECO:0000313" key="1">
    <source>
        <dbReference type="EMBL" id="MPN56685.1"/>
    </source>
</evidence>
<dbReference type="AlphaFoldDB" id="A0A645IZ19"/>
<sequence length="81" mass="9752">MFLRKKNATGYEQYQVFVEPKGNHLIAQDQWKEDFLLQIKERGIPQKTFADDTEYHVWGFPFFNQQSRMSEISTAFQELFK</sequence>
<reference evidence="1" key="1">
    <citation type="submission" date="2019-08" db="EMBL/GenBank/DDBJ databases">
        <authorList>
            <person name="Kucharzyk K."/>
            <person name="Murdoch R.W."/>
            <person name="Higgins S."/>
            <person name="Loffler F."/>
        </authorList>
    </citation>
    <scope>NUCLEOTIDE SEQUENCE</scope>
</reference>